<dbReference type="AlphaFoldDB" id="A0A3D9T1R7"/>
<accession>A0A3D9T1R7</accession>
<keyword evidence="3" id="KW-1185">Reference proteome</keyword>
<dbReference type="RefSeq" id="WP_116025443.1">
    <property type="nucleotide sequence ID" value="NZ_QTTT01000001.1"/>
</dbReference>
<evidence type="ECO:0000313" key="3">
    <source>
        <dbReference type="Proteomes" id="UP000256661"/>
    </source>
</evidence>
<organism evidence="2 3">
    <name type="scientific">Thermomonospora umbrina</name>
    <dbReference type="NCBI Taxonomy" id="111806"/>
    <lineage>
        <taxon>Bacteria</taxon>
        <taxon>Bacillati</taxon>
        <taxon>Actinomycetota</taxon>
        <taxon>Actinomycetes</taxon>
        <taxon>Streptosporangiales</taxon>
        <taxon>Thermomonosporaceae</taxon>
        <taxon>Thermomonospora</taxon>
    </lineage>
</organism>
<sequence length="154" mass="17429">MTRTAPYRVLVIGSRTWRNFEPVYAALDELLRQHPDMVLIHGACREGVDAIADRWAIRRGVTGEDRLWRLAAPWKVHGKAAGGLRNQEMVDRRPDVCVAFIDPCVSQICRRQSVHGSHGGEDCVRRARKARIRTVAVRSWEPRPGQPALFGRPS</sequence>
<dbReference type="InterPro" id="IPR019627">
    <property type="entry name" value="YAcAr"/>
</dbReference>
<evidence type="ECO:0000313" key="2">
    <source>
        <dbReference type="EMBL" id="REF00274.1"/>
    </source>
</evidence>
<dbReference type="OrthoDB" id="572639at2"/>
<gene>
    <name evidence="2" type="ORF">DFJ69_5803</name>
</gene>
<proteinExistence type="predicted"/>
<name>A0A3D9T1R7_9ACTN</name>
<comment type="caution">
    <text evidence="2">The sequence shown here is derived from an EMBL/GenBank/DDBJ whole genome shotgun (WGS) entry which is preliminary data.</text>
</comment>
<feature type="domain" description="YspA cpYpsA-related SLOG" evidence="1">
    <location>
        <begin position="8"/>
        <end position="62"/>
    </location>
</feature>
<evidence type="ECO:0000259" key="1">
    <source>
        <dbReference type="Pfam" id="PF10686"/>
    </source>
</evidence>
<dbReference type="Proteomes" id="UP000256661">
    <property type="component" value="Unassembled WGS sequence"/>
</dbReference>
<reference evidence="2 3" key="1">
    <citation type="submission" date="2018-08" db="EMBL/GenBank/DDBJ databases">
        <title>Sequencing the genomes of 1000 actinobacteria strains.</title>
        <authorList>
            <person name="Klenk H.-P."/>
        </authorList>
    </citation>
    <scope>NUCLEOTIDE SEQUENCE [LARGE SCALE GENOMIC DNA]</scope>
    <source>
        <strain evidence="2 3">DSM 43927</strain>
    </source>
</reference>
<dbReference type="Pfam" id="PF10686">
    <property type="entry name" value="YAcAr"/>
    <property type="match status" value="1"/>
</dbReference>
<protein>
    <submittedName>
        <fullName evidence="2">Uncharacterized protein DUF2493</fullName>
    </submittedName>
</protein>
<dbReference type="EMBL" id="QTTT01000001">
    <property type="protein sequence ID" value="REF00274.1"/>
    <property type="molecule type" value="Genomic_DNA"/>
</dbReference>